<reference evidence="2" key="1">
    <citation type="submission" date="2020-09" db="EMBL/GenBank/DDBJ databases">
        <title>A novel bacterium of genus Paenibacillus, isolated from South China Sea.</title>
        <authorList>
            <person name="Huang H."/>
            <person name="Mo K."/>
            <person name="Hu Y."/>
        </authorList>
    </citation>
    <scope>NUCLEOTIDE SEQUENCE</scope>
    <source>
        <strain evidence="2">IB182493</strain>
    </source>
</reference>
<comment type="caution">
    <text evidence="2">The sequence shown here is derived from an EMBL/GenBank/DDBJ whole genome shotgun (WGS) entry which is preliminary data.</text>
</comment>
<dbReference type="InterPro" id="IPR011042">
    <property type="entry name" value="6-blade_b-propeller_TolB-like"/>
</dbReference>
<keyword evidence="1" id="KW-0732">Signal</keyword>
<dbReference type="AlphaFoldDB" id="A0A927CI79"/>
<dbReference type="SUPFAM" id="SSF82171">
    <property type="entry name" value="DPP6 N-terminal domain-like"/>
    <property type="match status" value="1"/>
</dbReference>
<dbReference type="PROSITE" id="PS51257">
    <property type="entry name" value="PROKAR_LIPOPROTEIN"/>
    <property type="match status" value="1"/>
</dbReference>
<accession>A0A927CI79</accession>
<dbReference type="RefSeq" id="WP_190857372.1">
    <property type="nucleotide sequence ID" value="NZ_JACXIY010000001.1"/>
</dbReference>
<protein>
    <recommendedName>
        <fullName evidence="4">TolB protein</fullName>
    </recommendedName>
</protein>
<dbReference type="EMBL" id="JACXIY010000001">
    <property type="protein sequence ID" value="MBD2867098.1"/>
    <property type="molecule type" value="Genomic_DNA"/>
</dbReference>
<dbReference type="PANTHER" id="PTHR36842:SF1">
    <property type="entry name" value="PROTEIN TOLB"/>
    <property type="match status" value="1"/>
</dbReference>
<dbReference type="Gene3D" id="2.120.10.30">
    <property type="entry name" value="TolB, C-terminal domain"/>
    <property type="match status" value="1"/>
</dbReference>
<keyword evidence="3" id="KW-1185">Reference proteome</keyword>
<dbReference type="PANTHER" id="PTHR36842">
    <property type="entry name" value="PROTEIN TOLB HOMOLOG"/>
    <property type="match status" value="1"/>
</dbReference>
<feature type="chain" id="PRO_5038047326" description="TolB protein" evidence="1">
    <location>
        <begin position="26"/>
        <end position="363"/>
    </location>
</feature>
<evidence type="ECO:0000313" key="3">
    <source>
        <dbReference type="Proteomes" id="UP000632125"/>
    </source>
</evidence>
<gene>
    <name evidence="2" type="ORF">IDH41_00800</name>
</gene>
<proteinExistence type="predicted"/>
<organism evidence="2 3">
    <name type="scientific">Paenibacillus arenilitoris</name>
    <dbReference type="NCBI Taxonomy" id="2772299"/>
    <lineage>
        <taxon>Bacteria</taxon>
        <taxon>Bacillati</taxon>
        <taxon>Bacillota</taxon>
        <taxon>Bacilli</taxon>
        <taxon>Bacillales</taxon>
        <taxon>Paenibacillaceae</taxon>
        <taxon>Paenibacillus</taxon>
    </lineage>
</organism>
<sequence length="363" mass="39281">MKNAKKTIAMLIASFSVLTACQSGGQEGKITVVDDPRSQGGEPAITVETVDPYENMEIHDWLDEETVLVSKENESLNKLSLAELSDSYPRSLYWYHLDTKQYELLVEREKANVGGASLSPDKKHLIYQEYTLGDPSFHVMNLDTKATFDLSGEPIAGAVSAKWADDETIIGAAYSGTAYTAKVTGEITALDRISEEGLFIVSQMNGILYYNTNADPSLRSLDLAKTESDDLGLDNVSGVFPSPDGKQMLVMQHNGSRIGLKLCDTAGKVTAAIAEGTELGGVSWSPDQRLIAYTLKDDSSSGAVNALYVYDLLAGESTRIAVNIAHAATAWSPSADALAYTEWNGEESTASIVHLNYSLQKEE</sequence>
<evidence type="ECO:0000256" key="1">
    <source>
        <dbReference type="SAM" id="SignalP"/>
    </source>
</evidence>
<feature type="signal peptide" evidence="1">
    <location>
        <begin position="1"/>
        <end position="25"/>
    </location>
</feature>
<evidence type="ECO:0000313" key="2">
    <source>
        <dbReference type="EMBL" id="MBD2867098.1"/>
    </source>
</evidence>
<evidence type="ECO:0008006" key="4">
    <source>
        <dbReference type="Google" id="ProtNLM"/>
    </source>
</evidence>
<dbReference type="Proteomes" id="UP000632125">
    <property type="component" value="Unassembled WGS sequence"/>
</dbReference>
<name>A0A927CI79_9BACL</name>